<proteinExistence type="predicted"/>
<dbReference type="PANTHER" id="PTHR34585:SF22">
    <property type="entry name" value="HELIX-TURN-HELIX DOMAIN-CONTAINING PROTEIN"/>
    <property type="match status" value="1"/>
</dbReference>
<accession>A0A3D2SFU9</accession>
<dbReference type="Proteomes" id="UP000263098">
    <property type="component" value="Unassembled WGS sequence"/>
</dbReference>
<comment type="caution">
    <text evidence="2">The sequence shown here is derived from an EMBL/GenBank/DDBJ whole genome shotgun (WGS) entry which is preliminary data.</text>
</comment>
<name>A0A3D2SFU9_9BACE</name>
<protein>
    <submittedName>
        <fullName evidence="2">DNA-binding protein</fullName>
    </submittedName>
</protein>
<keyword evidence="2" id="KW-0238">DNA-binding</keyword>
<evidence type="ECO:0000313" key="2">
    <source>
        <dbReference type="EMBL" id="HCK25145.1"/>
    </source>
</evidence>
<dbReference type="EMBL" id="DPVG01000381">
    <property type="protein sequence ID" value="HCK25145.1"/>
    <property type="molecule type" value="Genomic_DNA"/>
</dbReference>
<dbReference type="SUPFAM" id="SSF46955">
    <property type="entry name" value="Putative DNA-binding domain"/>
    <property type="match status" value="1"/>
</dbReference>
<dbReference type="InterPro" id="IPR041657">
    <property type="entry name" value="HTH_17"/>
</dbReference>
<dbReference type="InterPro" id="IPR009061">
    <property type="entry name" value="DNA-bd_dom_put_sf"/>
</dbReference>
<feature type="domain" description="Helix-turn-helix" evidence="1">
    <location>
        <begin position="15"/>
        <end position="63"/>
    </location>
</feature>
<reference evidence="2 3" key="1">
    <citation type="journal article" date="2018" name="Nat. Biotechnol.">
        <title>A standardized bacterial taxonomy based on genome phylogeny substantially revises the tree of life.</title>
        <authorList>
            <person name="Parks D.H."/>
            <person name="Chuvochina M."/>
            <person name="Waite D.W."/>
            <person name="Rinke C."/>
            <person name="Skarshewski A."/>
            <person name="Chaumeil P.A."/>
            <person name="Hugenholtz P."/>
        </authorList>
    </citation>
    <scope>NUCLEOTIDE SEQUENCE [LARGE SCALE GENOMIC DNA]</scope>
    <source>
        <strain evidence="2">UBA9667</strain>
    </source>
</reference>
<dbReference type="GO" id="GO:0003677">
    <property type="term" value="F:DNA binding"/>
    <property type="evidence" value="ECO:0007669"/>
    <property type="project" value="UniProtKB-KW"/>
</dbReference>
<dbReference type="AlphaFoldDB" id="A0A3D2SFU9"/>
<evidence type="ECO:0000313" key="3">
    <source>
        <dbReference type="Proteomes" id="UP000263098"/>
    </source>
</evidence>
<dbReference type="PANTHER" id="PTHR34585">
    <property type="match status" value="1"/>
</dbReference>
<organism evidence="2 3">
    <name type="scientific">Bacteroides graminisolvens</name>
    <dbReference type="NCBI Taxonomy" id="477666"/>
    <lineage>
        <taxon>Bacteria</taxon>
        <taxon>Pseudomonadati</taxon>
        <taxon>Bacteroidota</taxon>
        <taxon>Bacteroidia</taxon>
        <taxon>Bacteroidales</taxon>
        <taxon>Bacteroidaceae</taxon>
        <taxon>Bacteroides</taxon>
    </lineage>
</organism>
<dbReference type="Pfam" id="PF12728">
    <property type="entry name" value="HTH_17"/>
    <property type="match status" value="1"/>
</dbReference>
<sequence length="70" mass="8191">MDMLCASSRQKKEKWLDNSDVCRLLNVSARTLQTYRDTGKLPYSQINSKIYYKAWDVDAFIQGKVNKQTK</sequence>
<gene>
    <name evidence="2" type="ORF">DHW31_10310</name>
</gene>
<evidence type="ECO:0000259" key="1">
    <source>
        <dbReference type="Pfam" id="PF12728"/>
    </source>
</evidence>